<gene>
    <name evidence="5" type="ORF">BGZ99_003271</name>
</gene>
<feature type="non-terminal residue" evidence="5">
    <location>
        <position position="95"/>
    </location>
</feature>
<dbReference type="OrthoDB" id="2409492at2759"/>
<keyword evidence="6" id="KW-1185">Reference proteome</keyword>
<evidence type="ECO:0000259" key="4">
    <source>
        <dbReference type="Pfam" id="PF20147"/>
    </source>
</evidence>
<dbReference type="EMBL" id="JAAAIP010000209">
    <property type="protein sequence ID" value="KAG0322515.1"/>
    <property type="molecule type" value="Genomic_DNA"/>
</dbReference>
<proteinExistence type="predicted"/>
<evidence type="ECO:0000256" key="1">
    <source>
        <dbReference type="ARBA" id="ARBA00004340"/>
    </source>
</evidence>
<protein>
    <recommendedName>
        <fullName evidence="4">Crinkler effector protein N-terminal domain-containing protein</fullName>
    </recommendedName>
</protein>
<keyword evidence="3" id="KW-0964">Secreted</keyword>
<evidence type="ECO:0000313" key="6">
    <source>
        <dbReference type="Proteomes" id="UP000738325"/>
    </source>
</evidence>
<dbReference type="InterPro" id="IPR045379">
    <property type="entry name" value="Crinkler_N"/>
</dbReference>
<dbReference type="AlphaFoldDB" id="A0A9P6RQI6"/>
<evidence type="ECO:0000256" key="3">
    <source>
        <dbReference type="ARBA" id="ARBA00022525"/>
    </source>
</evidence>
<name>A0A9P6RQI6_9FUNG</name>
<dbReference type="Pfam" id="PF20147">
    <property type="entry name" value="Crinkler"/>
    <property type="match status" value="1"/>
</dbReference>
<evidence type="ECO:0000256" key="2">
    <source>
        <dbReference type="ARBA" id="ARBA00004613"/>
    </source>
</evidence>
<comment type="caution">
    <text evidence="5">The sequence shown here is derived from an EMBL/GenBank/DDBJ whole genome shotgun (WGS) entry which is preliminary data.</text>
</comment>
<evidence type="ECO:0000313" key="5">
    <source>
        <dbReference type="EMBL" id="KAG0322515.1"/>
    </source>
</evidence>
<accession>A0A9P6RQI6</accession>
<dbReference type="Proteomes" id="UP000738325">
    <property type="component" value="Unassembled WGS sequence"/>
</dbReference>
<comment type="subcellular location">
    <subcellularLocation>
        <location evidence="1">Host cell</location>
    </subcellularLocation>
    <subcellularLocation>
        <location evidence="2">Secreted</location>
    </subcellularLocation>
</comment>
<dbReference type="GO" id="GO:0043657">
    <property type="term" value="C:host cell"/>
    <property type="evidence" value="ECO:0007669"/>
    <property type="project" value="UniProtKB-SubCell"/>
</dbReference>
<sequence length="95" mass="10658">MAEDHLKLFCLVSGDPISRAFPLSIPSTESVGHLRDLTKAKNTLEFDDLAADNLTLYYVSIQDDDDDDLPILLDTLSEKTKLRPTKELSDMFKEG</sequence>
<dbReference type="GO" id="GO:0005576">
    <property type="term" value="C:extracellular region"/>
    <property type="evidence" value="ECO:0007669"/>
    <property type="project" value="UniProtKB-SubCell"/>
</dbReference>
<reference evidence="5" key="1">
    <citation type="journal article" date="2020" name="Fungal Divers.">
        <title>Resolving the Mortierellaceae phylogeny through synthesis of multi-gene phylogenetics and phylogenomics.</title>
        <authorList>
            <person name="Vandepol N."/>
            <person name="Liber J."/>
            <person name="Desiro A."/>
            <person name="Na H."/>
            <person name="Kennedy M."/>
            <person name="Barry K."/>
            <person name="Grigoriev I.V."/>
            <person name="Miller A.N."/>
            <person name="O'Donnell K."/>
            <person name="Stajich J.E."/>
            <person name="Bonito G."/>
        </authorList>
    </citation>
    <scope>NUCLEOTIDE SEQUENCE</scope>
    <source>
        <strain evidence="5">REB-010B</strain>
    </source>
</reference>
<organism evidence="5 6">
    <name type="scientific">Dissophora globulifera</name>
    <dbReference type="NCBI Taxonomy" id="979702"/>
    <lineage>
        <taxon>Eukaryota</taxon>
        <taxon>Fungi</taxon>
        <taxon>Fungi incertae sedis</taxon>
        <taxon>Mucoromycota</taxon>
        <taxon>Mortierellomycotina</taxon>
        <taxon>Mortierellomycetes</taxon>
        <taxon>Mortierellales</taxon>
        <taxon>Mortierellaceae</taxon>
        <taxon>Dissophora</taxon>
    </lineage>
</organism>
<feature type="domain" description="Crinkler effector protein N-terminal" evidence="4">
    <location>
        <begin position="6"/>
        <end position="94"/>
    </location>
</feature>